<dbReference type="Gene3D" id="3.40.50.300">
    <property type="entry name" value="P-loop containing nucleotide triphosphate hydrolases"/>
    <property type="match status" value="1"/>
</dbReference>
<comment type="caution">
    <text evidence="1">The sequence shown here is derived from an EMBL/GenBank/DDBJ whole genome shotgun (WGS) entry which is preliminary data.</text>
</comment>
<organism evidence="1 2">
    <name type="scientific">Leptospira interrogans serovar Zanoni str. LT2156</name>
    <dbReference type="NCBI Taxonomy" id="1001601"/>
    <lineage>
        <taxon>Bacteria</taxon>
        <taxon>Pseudomonadati</taxon>
        <taxon>Spirochaetota</taxon>
        <taxon>Spirochaetia</taxon>
        <taxon>Leptospirales</taxon>
        <taxon>Leptospiraceae</taxon>
        <taxon>Leptospira</taxon>
    </lineage>
</organism>
<proteinExistence type="predicted"/>
<dbReference type="InterPro" id="IPR027417">
    <property type="entry name" value="P-loop_NTPase"/>
</dbReference>
<evidence type="ECO:0000313" key="2">
    <source>
        <dbReference type="Proteomes" id="UP000012089"/>
    </source>
</evidence>
<dbReference type="Proteomes" id="UP000012089">
    <property type="component" value="Unassembled WGS sequence"/>
</dbReference>
<dbReference type="EMBL" id="AFMF02000036">
    <property type="protein sequence ID" value="EMM94304.1"/>
    <property type="molecule type" value="Genomic_DNA"/>
</dbReference>
<reference evidence="1 2" key="1">
    <citation type="submission" date="2013-01" db="EMBL/GenBank/DDBJ databases">
        <authorList>
            <person name="Harkins D.M."/>
            <person name="Durkin A.S."/>
            <person name="Brinkac L.M."/>
            <person name="Haft D.H."/>
            <person name="Selengut J.D."/>
            <person name="Sanka R."/>
            <person name="DePew J."/>
            <person name="Purushe J."/>
            <person name="Tulsiani S.M."/>
            <person name="Graham G.C."/>
            <person name="Burns M.-A."/>
            <person name="Dohnt M.F."/>
            <person name="Smythe L.D."/>
            <person name="McKay D.B."/>
            <person name="Craig S.B."/>
            <person name="Vinetz J.M."/>
            <person name="Sutton G.G."/>
            <person name="Nierman W.C."/>
            <person name="Fouts D.E."/>
        </authorList>
    </citation>
    <scope>NUCLEOTIDE SEQUENCE [LARGE SCALE GENOMIC DNA]</scope>
    <source>
        <strain evidence="1 2">LT2156</strain>
    </source>
</reference>
<gene>
    <name evidence="1" type="ORF">LEP1GSC158_0617</name>
</gene>
<evidence type="ECO:0000313" key="1">
    <source>
        <dbReference type="EMBL" id="EMM94304.1"/>
    </source>
</evidence>
<accession>M6HHC4</accession>
<protein>
    <submittedName>
        <fullName evidence="1">Phage terminase large subunit</fullName>
    </submittedName>
</protein>
<dbReference type="AlphaFoldDB" id="M6HHC4"/>
<dbReference type="Gene3D" id="3.30.420.280">
    <property type="match status" value="1"/>
</dbReference>
<name>M6HHC4_LEPIR</name>
<sequence length="393" mass="45213">MPIFVFECKKTIWLQTMLPQFRKDEKLGLCEILEQPGIVRYKNGSYVILGGLEPSSIDSILGAEYATIFVTEANENKWSVIESLMTRLNDTAVNDTGNMIKTLFIVDLNPTTKQSWSYKVWMLGINPEGEKPIGNFSEYGNLHFRPEDNIDNLSKTYLTTLDNLSGAKRQRYRIGDYGSYEGLVFNLDEETHIVDDFRIPTNWKKVRAIDFGYTHPFVCIWLAYDAANDCIYFYRVHSLAQNTVRAHAEYIKRLSILDLPEQEQNGPEAWRLAEKLYSSTVADHDAEDRATLHEYGIVTKPANKEVLAGIDHCIDLLDFNEHKRPRMKFFRSCTPLLNGLNTYRWRSAESKSTKPKDREIIKEDDDEVDAMRYGTMEMLPNAKPFIASAHVAH</sequence>